<proteinExistence type="predicted"/>
<dbReference type="Proteomes" id="UP001172386">
    <property type="component" value="Unassembled WGS sequence"/>
</dbReference>
<name>A0ACC3AAU6_9EURO</name>
<dbReference type="EMBL" id="JAPDRQ010000050">
    <property type="protein sequence ID" value="KAJ9658521.1"/>
    <property type="molecule type" value="Genomic_DNA"/>
</dbReference>
<evidence type="ECO:0000313" key="2">
    <source>
        <dbReference type="Proteomes" id="UP001172386"/>
    </source>
</evidence>
<gene>
    <name evidence="1" type="ORF">H2198_003674</name>
</gene>
<keyword evidence="2" id="KW-1185">Reference proteome</keyword>
<accession>A0ACC3AAU6</accession>
<evidence type="ECO:0000313" key="1">
    <source>
        <dbReference type="EMBL" id="KAJ9658521.1"/>
    </source>
</evidence>
<comment type="caution">
    <text evidence="1">The sequence shown here is derived from an EMBL/GenBank/DDBJ whole genome shotgun (WGS) entry which is preliminary data.</text>
</comment>
<reference evidence="1" key="1">
    <citation type="submission" date="2022-10" db="EMBL/GenBank/DDBJ databases">
        <title>Culturing micro-colonial fungi from biological soil crusts in the Mojave desert and describing Neophaeococcomyces mojavensis, and introducing the new genera and species Taxawa tesnikishii.</title>
        <authorList>
            <person name="Kurbessoian T."/>
            <person name="Stajich J.E."/>
        </authorList>
    </citation>
    <scope>NUCLEOTIDE SEQUENCE</scope>
    <source>
        <strain evidence="1">JES_112</strain>
    </source>
</reference>
<sequence>MMQQILAQSPFVSIPGTFNARDMNGPLPFALADVETGTAHSSPLRARYAFRTGTLEILSEEGKEAIASLSMRKIFDLRTTKEIKHRPGPKVLGIEVIWKDNVAINHLHTKPALQGANAQASSVEARDESGNFLTNMYIDMLMTHKPPFLSASEYIRDHPD</sequence>
<protein>
    <submittedName>
        <fullName evidence="1">Uncharacterized protein</fullName>
    </submittedName>
</protein>
<organism evidence="1 2">
    <name type="scientific">Neophaeococcomyces mojaviensis</name>
    <dbReference type="NCBI Taxonomy" id="3383035"/>
    <lineage>
        <taxon>Eukaryota</taxon>
        <taxon>Fungi</taxon>
        <taxon>Dikarya</taxon>
        <taxon>Ascomycota</taxon>
        <taxon>Pezizomycotina</taxon>
        <taxon>Eurotiomycetes</taxon>
        <taxon>Chaetothyriomycetidae</taxon>
        <taxon>Chaetothyriales</taxon>
        <taxon>Chaetothyriales incertae sedis</taxon>
        <taxon>Neophaeococcomyces</taxon>
    </lineage>
</organism>